<feature type="domain" description="PORR" evidence="1">
    <location>
        <begin position="36"/>
        <end position="280"/>
    </location>
</feature>
<dbReference type="PANTHER" id="PTHR31476">
    <property type="entry name" value="PROTEIN WHAT'S THIS FACTOR 1 HOMOLOG, CHLOROPLASTIC"/>
    <property type="match status" value="1"/>
</dbReference>
<gene>
    <name evidence="2" type="ORF">KIW84_065223</name>
</gene>
<organism evidence="2 3">
    <name type="scientific">Pisum sativum</name>
    <name type="common">Garden pea</name>
    <name type="synonym">Lathyrus oleraceus</name>
    <dbReference type="NCBI Taxonomy" id="3888"/>
    <lineage>
        <taxon>Eukaryota</taxon>
        <taxon>Viridiplantae</taxon>
        <taxon>Streptophyta</taxon>
        <taxon>Embryophyta</taxon>
        <taxon>Tracheophyta</taxon>
        <taxon>Spermatophyta</taxon>
        <taxon>Magnoliopsida</taxon>
        <taxon>eudicotyledons</taxon>
        <taxon>Gunneridae</taxon>
        <taxon>Pentapetalae</taxon>
        <taxon>rosids</taxon>
        <taxon>fabids</taxon>
        <taxon>Fabales</taxon>
        <taxon>Fabaceae</taxon>
        <taxon>Papilionoideae</taxon>
        <taxon>50 kb inversion clade</taxon>
        <taxon>NPAAA clade</taxon>
        <taxon>Hologalegina</taxon>
        <taxon>IRL clade</taxon>
        <taxon>Fabeae</taxon>
        <taxon>Lathyrus</taxon>
    </lineage>
</organism>
<evidence type="ECO:0000259" key="1">
    <source>
        <dbReference type="Pfam" id="PF11955"/>
    </source>
</evidence>
<dbReference type="PANTHER" id="PTHR31476:SF5">
    <property type="entry name" value="UBIQUITIN CARBOXYL-TERMINAL HYDROLASE FAMILY PROTEIN"/>
    <property type="match status" value="1"/>
</dbReference>
<comment type="caution">
    <text evidence="2">The sequence shown here is derived from an EMBL/GenBank/DDBJ whole genome shotgun (WGS) entry which is preliminary data.</text>
</comment>
<proteinExistence type="predicted"/>
<dbReference type="EMBL" id="JAMSHJ010000006">
    <property type="protein sequence ID" value="KAI5400215.1"/>
    <property type="molecule type" value="Genomic_DNA"/>
</dbReference>
<dbReference type="Gramene" id="Psat06G0522300-T1">
    <property type="protein sequence ID" value="KAI5400215.1"/>
    <property type="gene ID" value="KIW84_065223"/>
</dbReference>
<evidence type="ECO:0000313" key="3">
    <source>
        <dbReference type="Proteomes" id="UP001058974"/>
    </source>
</evidence>
<dbReference type="Proteomes" id="UP001058974">
    <property type="component" value="Chromosome 6"/>
</dbReference>
<protein>
    <recommendedName>
        <fullName evidence="1">PORR domain-containing protein</fullName>
    </recommendedName>
</protein>
<dbReference type="Pfam" id="PF11955">
    <property type="entry name" value="PORR"/>
    <property type="match status" value="1"/>
</dbReference>
<sequence>MLLHKTNVTILRATSPQSQPNFPILRRHFCLWSMNKDPDLESALSRNRRWVVNNQIKNIILRYPNNEIPIETLQKKFKTLDLQGKSLNWISKYPSCFELHQNRIRLTKRMINLVHQEQTIKDSLDPVFAQRLAKLLMLSFNNTLNVIKINEIKSSLGFPDDYLIRIVPRYPDFFRIVNGSGRRSSMAIELIHWNPNFAVSEVDASALRKGVEPNFSCCLPSSWVKSLEKFREFESIPYVSPYSDPRVLVEGSKEMEKRNVGLVHELLSLTLWKKVSIMKLGGGDEMEAVCSDAMMLLLWKWFIVLLKDSGDWLLQSEKEGRVVGREKHKGNVGDFIACTSTMRDGWISVVKVEGMEADGGVWGGVMVLQNGGRRRWI</sequence>
<accession>A0A9D4WDY6</accession>
<dbReference type="InterPro" id="IPR045040">
    <property type="entry name" value="PORR_fam"/>
</dbReference>
<dbReference type="InterPro" id="IPR021099">
    <property type="entry name" value="PORR_domain"/>
</dbReference>
<evidence type="ECO:0000313" key="2">
    <source>
        <dbReference type="EMBL" id="KAI5400215.1"/>
    </source>
</evidence>
<keyword evidence="3" id="KW-1185">Reference proteome</keyword>
<name>A0A9D4WDY6_PEA</name>
<dbReference type="AlphaFoldDB" id="A0A9D4WDY6"/>
<dbReference type="GO" id="GO:0003723">
    <property type="term" value="F:RNA binding"/>
    <property type="evidence" value="ECO:0007669"/>
    <property type="project" value="InterPro"/>
</dbReference>
<reference evidence="2 3" key="1">
    <citation type="journal article" date="2022" name="Nat. Genet.">
        <title>Improved pea reference genome and pan-genome highlight genomic features and evolutionary characteristics.</title>
        <authorList>
            <person name="Yang T."/>
            <person name="Liu R."/>
            <person name="Luo Y."/>
            <person name="Hu S."/>
            <person name="Wang D."/>
            <person name="Wang C."/>
            <person name="Pandey M.K."/>
            <person name="Ge S."/>
            <person name="Xu Q."/>
            <person name="Li N."/>
            <person name="Li G."/>
            <person name="Huang Y."/>
            <person name="Saxena R.K."/>
            <person name="Ji Y."/>
            <person name="Li M."/>
            <person name="Yan X."/>
            <person name="He Y."/>
            <person name="Liu Y."/>
            <person name="Wang X."/>
            <person name="Xiang C."/>
            <person name="Varshney R.K."/>
            <person name="Ding H."/>
            <person name="Gao S."/>
            <person name="Zong X."/>
        </authorList>
    </citation>
    <scope>NUCLEOTIDE SEQUENCE [LARGE SCALE GENOMIC DNA]</scope>
    <source>
        <strain evidence="2 3">cv. Zhongwan 6</strain>
    </source>
</reference>